<protein>
    <recommendedName>
        <fullName evidence="3">Excreted virulence factor EspC (Type VII ESX diderm)</fullName>
    </recommendedName>
</protein>
<organism evidence="1 2">
    <name type="scientific">Isoptericola halotolerans</name>
    <dbReference type="NCBI Taxonomy" id="300560"/>
    <lineage>
        <taxon>Bacteria</taxon>
        <taxon>Bacillati</taxon>
        <taxon>Actinomycetota</taxon>
        <taxon>Actinomycetes</taxon>
        <taxon>Micrococcales</taxon>
        <taxon>Promicromonosporaceae</taxon>
        <taxon>Isoptericola</taxon>
    </lineage>
</organism>
<dbReference type="InterPro" id="IPR036689">
    <property type="entry name" value="ESAT-6-like_sf"/>
</dbReference>
<dbReference type="Gene3D" id="1.10.287.1060">
    <property type="entry name" value="ESAT-6-like"/>
    <property type="match status" value="1"/>
</dbReference>
<dbReference type="EMBL" id="PVTX01000011">
    <property type="protein sequence ID" value="PRZ04050.1"/>
    <property type="molecule type" value="Genomic_DNA"/>
</dbReference>
<gene>
    <name evidence="1" type="ORF">BCL65_11184</name>
</gene>
<sequence>MSDLRMDVAAVTELGESLTTVADEFENANTRSDGLAESVGHDGLAEAVRSFAHNWDDKRAKMTENLVALADAASTVATTFTDADSELARALEEGGE</sequence>
<evidence type="ECO:0000313" key="2">
    <source>
        <dbReference type="Proteomes" id="UP000239895"/>
    </source>
</evidence>
<keyword evidence="2" id="KW-1185">Reference proteome</keyword>
<dbReference type="SUPFAM" id="SSF140453">
    <property type="entry name" value="EsxAB dimer-like"/>
    <property type="match status" value="1"/>
</dbReference>
<comment type="caution">
    <text evidence="1">The sequence shown here is derived from an EMBL/GenBank/DDBJ whole genome shotgun (WGS) entry which is preliminary data.</text>
</comment>
<evidence type="ECO:0008006" key="3">
    <source>
        <dbReference type="Google" id="ProtNLM"/>
    </source>
</evidence>
<reference evidence="1 2" key="1">
    <citation type="submission" date="2018-03" db="EMBL/GenBank/DDBJ databases">
        <title>Comparative analysis of microorganisms from saline springs in Andes Mountain Range, Colombia.</title>
        <authorList>
            <person name="Rubin E."/>
        </authorList>
    </citation>
    <scope>NUCLEOTIDE SEQUENCE [LARGE SCALE GENOMIC DNA]</scope>
    <source>
        <strain evidence="1 2">CG 23</strain>
    </source>
</reference>
<evidence type="ECO:0000313" key="1">
    <source>
        <dbReference type="EMBL" id="PRZ04050.1"/>
    </source>
</evidence>
<proteinExistence type="predicted"/>
<dbReference type="Proteomes" id="UP000239895">
    <property type="component" value="Unassembled WGS sequence"/>
</dbReference>
<accession>A0ABX5EAK3</accession>
<name>A0ABX5EAK3_9MICO</name>
<dbReference type="RefSeq" id="WP_207767747.1">
    <property type="nucleotide sequence ID" value="NZ_PVTX01000011.1"/>
</dbReference>